<dbReference type="PANTHER" id="PTHR47438">
    <property type="entry name" value="PHOSPHATE METABOLISM PROTEIN 8-RELATED"/>
    <property type="match status" value="1"/>
</dbReference>
<gene>
    <name evidence="1" type="primary">SDT1_1</name>
    <name evidence="1" type="ORF">SEPCBS57363_003482</name>
</gene>
<dbReference type="SUPFAM" id="SSF56784">
    <property type="entry name" value="HAD-like"/>
    <property type="match status" value="1"/>
</dbReference>
<dbReference type="Gene3D" id="3.40.50.1000">
    <property type="entry name" value="HAD superfamily/HAD-like"/>
    <property type="match status" value="1"/>
</dbReference>
<protein>
    <submittedName>
        <fullName evidence="1">Suppressor of disruption of TFIIS</fullName>
    </submittedName>
</protein>
<dbReference type="InterPro" id="IPR052791">
    <property type="entry name" value="SSM1_domain"/>
</dbReference>
<dbReference type="Pfam" id="PF00702">
    <property type="entry name" value="Hydrolase"/>
    <property type="match status" value="1"/>
</dbReference>
<evidence type="ECO:0000313" key="2">
    <source>
        <dbReference type="Proteomes" id="UP001642501"/>
    </source>
</evidence>
<evidence type="ECO:0000313" key="1">
    <source>
        <dbReference type="EMBL" id="CAK7269201.1"/>
    </source>
</evidence>
<proteinExistence type="predicted"/>
<sequence length="257" mass="29645">MGNAVSLPKRPTGDVSQTHKKVLFFLFIELIGQYFTSHLSLPWDEALRLHKEYYTNYGLAIKGLVSHHQIDPLEYNRKVDDALPLEDIIKPNEELKQLLRDIDRSRVRLWLFTNAYITHGQRIVRLLEVEDQFDGITYCDYSKQPIVCKPHEEMFAKAMREAGINRATDCYFVGALTQPRPLDPYFDFPSLDNYSHVFTDDSYGNCKAAKDHGWTAVHLVEDGVSPPQTPASQFQITNLEELRSIFPDFFKNGIFKA</sequence>
<keyword evidence="2" id="KW-1185">Reference proteome</keyword>
<dbReference type="Proteomes" id="UP001642501">
    <property type="component" value="Unassembled WGS sequence"/>
</dbReference>
<dbReference type="InterPro" id="IPR023214">
    <property type="entry name" value="HAD_sf"/>
</dbReference>
<comment type="caution">
    <text evidence="1">The sequence shown here is derived from an EMBL/GenBank/DDBJ whole genome shotgun (WGS) entry which is preliminary data.</text>
</comment>
<dbReference type="PANTHER" id="PTHR47438:SF1">
    <property type="entry name" value="PHOSPHATE METABOLISM PROTEIN 8-RELATED"/>
    <property type="match status" value="1"/>
</dbReference>
<dbReference type="EMBL" id="CAWUOM010000055">
    <property type="protein sequence ID" value="CAK7269201.1"/>
    <property type="molecule type" value="Genomic_DNA"/>
</dbReference>
<accession>A0ABP0DNN1</accession>
<reference evidence="1 2" key="1">
    <citation type="submission" date="2024-01" db="EMBL/GenBank/DDBJ databases">
        <authorList>
            <person name="Allen C."/>
            <person name="Tagirdzhanova G."/>
        </authorList>
    </citation>
    <scope>NUCLEOTIDE SEQUENCE [LARGE SCALE GENOMIC DNA]</scope>
    <source>
        <strain evidence="1 2">CBS 573.63</strain>
    </source>
</reference>
<organism evidence="1 2">
    <name type="scientific">Sporothrix epigloea</name>
    <dbReference type="NCBI Taxonomy" id="1892477"/>
    <lineage>
        <taxon>Eukaryota</taxon>
        <taxon>Fungi</taxon>
        <taxon>Dikarya</taxon>
        <taxon>Ascomycota</taxon>
        <taxon>Pezizomycotina</taxon>
        <taxon>Sordariomycetes</taxon>
        <taxon>Sordariomycetidae</taxon>
        <taxon>Ophiostomatales</taxon>
        <taxon>Ophiostomataceae</taxon>
        <taxon>Sporothrix</taxon>
    </lineage>
</organism>
<name>A0ABP0DNN1_9PEZI</name>
<dbReference type="Gene3D" id="1.10.150.450">
    <property type="match status" value="1"/>
</dbReference>
<dbReference type="InterPro" id="IPR036412">
    <property type="entry name" value="HAD-like_sf"/>
</dbReference>